<evidence type="ECO:0000313" key="1">
    <source>
        <dbReference type="EMBL" id="AKR04257.1"/>
    </source>
</evidence>
<dbReference type="GeneID" id="25392300"/>
<evidence type="ECO:0000313" key="2">
    <source>
        <dbReference type="Proteomes" id="UP000105007"/>
    </source>
</evidence>
<reference evidence="1 2" key="1">
    <citation type="journal article" date="2015" name="J. Virol.">
        <title>Salmon gill poxvirus, the deepest representative of the Chordopoxvirinae.</title>
        <authorList>
            <person name="Gjessing M.C."/>
            <person name="Yutin N."/>
            <person name="Tengs T."/>
            <person name="Senkevich T."/>
            <person name="Koonin E.V."/>
            <person name="Ronning H.P."/>
            <person name="Alarson M."/>
            <person name="Ylving S."/>
            <person name="Lie K.-I."/>
            <person name="Saure B."/>
            <person name="Tran L."/>
            <person name="Moss B."/>
            <person name="Dale O.B."/>
        </authorList>
    </citation>
    <scope>NUCLEOTIDE SEQUENCE [LARGE SCALE GENOMIC DNA]</scope>
    <source>
        <strain evidence="1">2012-04-F277-L3G</strain>
    </source>
</reference>
<sequence>MENITSGLIANIWKTIKYSCDMTLAETKLYYKYSKTPTYYNIVTKADNVKLPCSKDEKTFKITLDKIVSPAEHPEVRFCLNQVWNITTGVSNVYSLRKGVNSIGTVFQLNKKIWNETEDAIVISWKSFTDPATTLTDLEYVFILEESGV</sequence>
<accession>A0A0H4Y1G7</accession>
<keyword evidence="2" id="KW-1185">Reference proteome</keyword>
<name>A0A0H4Y1G7_9POXV</name>
<dbReference type="EMBL" id="KT159937">
    <property type="protein sequence ID" value="AKR04257.1"/>
    <property type="molecule type" value="Genomic_DNA"/>
</dbReference>
<organism evidence="1 2">
    <name type="scientific">Salmon gill poxvirus</name>
    <dbReference type="NCBI Taxonomy" id="1680908"/>
    <lineage>
        <taxon>Viruses</taxon>
        <taxon>Varidnaviria</taxon>
        <taxon>Bamfordvirae</taxon>
        <taxon>Nucleocytoviricota</taxon>
        <taxon>Pokkesviricetes</taxon>
        <taxon>Chitovirales</taxon>
        <taxon>Poxviridae</taxon>
        <taxon>Chordopoxvirinae</taxon>
        <taxon>Salmonpoxvirus</taxon>
        <taxon>Salmonpoxvirus gillpox</taxon>
        <taxon>Salmon gillpox virus</taxon>
    </lineage>
</organism>
<dbReference type="Proteomes" id="UP000105007">
    <property type="component" value="Segment"/>
</dbReference>
<dbReference type="KEGG" id="vg:25392300"/>
<gene>
    <name evidence="1" type="ORF">SGPV133</name>
</gene>
<protein>
    <submittedName>
        <fullName evidence="1">Uncharacterized protein</fullName>
    </submittedName>
</protein>
<proteinExistence type="predicted"/>
<dbReference type="RefSeq" id="YP_009162505.1">
    <property type="nucleotide sequence ID" value="NC_027707.1"/>
</dbReference>